<gene>
    <name evidence="2" type="ORF">GTHE00462_LOCUS504</name>
</gene>
<accession>A0A7S4H8I2</accession>
<evidence type="ECO:0000313" key="2">
    <source>
        <dbReference type="EMBL" id="CAE2191193.1"/>
    </source>
</evidence>
<feature type="region of interest" description="Disordered" evidence="1">
    <location>
        <begin position="136"/>
        <end position="159"/>
    </location>
</feature>
<protein>
    <submittedName>
        <fullName evidence="2">Uncharacterized protein</fullName>
    </submittedName>
</protein>
<feature type="compositionally biased region" description="Basic and acidic residues" evidence="1">
    <location>
        <begin position="144"/>
        <end position="159"/>
    </location>
</feature>
<sequence length="309" mass="33896">MYDAVDNPTQQEAPQGSNQAGTEEEGAGYVDNRDHRQQFSADALSQDDTKPEGDEELPFGPFVNAHQNVNVNDLVNNGMLGAGKQKKDLLVRSREPAPALHKRMISSFKACFPCFGPHSQMLDDDILNPGHTVAKMRKQPGRAGENKQQHEAKTPEREMSNAAADLNISPGFDGNSYRHLLDSSISSPYQQINSQAMLMYQAKSPPRLEAKVEDLTSEGIEHESKHVNTSAFFNSVVPSRNQGVDEVQGTSPSVNLLSCSQIQNKAQDEMDQVANQWSKVMILSRNSNAYKGLQIATADNRSVAIGVQC</sequence>
<reference evidence="2" key="1">
    <citation type="submission" date="2021-01" db="EMBL/GenBank/DDBJ databases">
        <authorList>
            <person name="Corre E."/>
            <person name="Pelletier E."/>
            <person name="Niang G."/>
            <person name="Scheremetjew M."/>
            <person name="Finn R."/>
            <person name="Kale V."/>
            <person name="Holt S."/>
            <person name="Cochrane G."/>
            <person name="Meng A."/>
            <person name="Brown T."/>
            <person name="Cohen L."/>
        </authorList>
    </citation>
    <scope>NUCLEOTIDE SEQUENCE</scope>
    <source>
        <strain evidence="2">CCMP 2712</strain>
    </source>
</reference>
<dbReference type="AlphaFoldDB" id="A0A7S4H8I2"/>
<name>A0A7S4H8I2_GUITH</name>
<organism evidence="2">
    <name type="scientific">Guillardia theta</name>
    <name type="common">Cryptophyte</name>
    <name type="synonym">Cryptomonas phi</name>
    <dbReference type="NCBI Taxonomy" id="55529"/>
    <lineage>
        <taxon>Eukaryota</taxon>
        <taxon>Cryptophyceae</taxon>
        <taxon>Pyrenomonadales</taxon>
        <taxon>Geminigeraceae</taxon>
        <taxon>Guillardia</taxon>
    </lineage>
</organism>
<feature type="region of interest" description="Disordered" evidence="1">
    <location>
        <begin position="1"/>
        <end position="60"/>
    </location>
</feature>
<feature type="compositionally biased region" description="Polar residues" evidence="1">
    <location>
        <begin position="7"/>
        <end position="21"/>
    </location>
</feature>
<evidence type="ECO:0000256" key="1">
    <source>
        <dbReference type="SAM" id="MobiDB-lite"/>
    </source>
</evidence>
<proteinExistence type="predicted"/>
<dbReference type="EMBL" id="HBKN01000600">
    <property type="protein sequence ID" value="CAE2191193.1"/>
    <property type="molecule type" value="Transcribed_RNA"/>
</dbReference>